<keyword evidence="5 7" id="KW-0472">Membrane</keyword>
<dbReference type="PANTHER" id="PTHR16172">
    <property type="entry name" value="MAJOR FACILITATOR SUPERFAMILY DOMAIN-CONTAINING PROTEIN 6-LIKE"/>
    <property type="match status" value="1"/>
</dbReference>
<accession>D7G3W1</accession>
<feature type="transmembrane region" description="Helical" evidence="7">
    <location>
        <begin position="418"/>
        <end position="442"/>
    </location>
</feature>
<protein>
    <recommendedName>
        <fullName evidence="8">Major facilitator superfamily (MFS) profile domain-containing protein</fullName>
    </recommendedName>
</protein>
<feature type="compositionally biased region" description="Gly residues" evidence="6">
    <location>
        <begin position="141"/>
        <end position="156"/>
    </location>
</feature>
<feature type="transmembrane region" description="Helical" evidence="7">
    <location>
        <begin position="380"/>
        <end position="398"/>
    </location>
</feature>
<gene>
    <name evidence="9" type="ORF">Esi_0534_0004</name>
</gene>
<dbReference type="Pfam" id="PF12832">
    <property type="entry name" value="MFS_1_like"/>
    <property type="match status" value="1"/>
</dbReference>
<keyword evidence="10" id="KW-1185">Reference proteome</keyword>
<evidence type="ECO:0000256" key="7">
    <source>
        <dbReference type="SAM" id="Phobius"/>
    </source>
</evidence>
<evidence type="ECO:0000256" key="3">
    <source>
        <dbReference type="ARBA" id="ARBA00022692"/>
    </source>
</evidence>
<sequence>MPLIWRSKGLSEHQVGILGAIRPVASFFVTPVMCAFADRHSIHQQRWRRLAPSRPVPPAASSTRPLGMPSEGTDTGNLRLWGAIGFGIASLIGGYVCDSYGGSYTGVMIVFVANVAVAMAASTGVPIGRRGGGTATRDKQLGGGGGGGGGGNGVATGGDFELGEKSTESPVSPRTSSRGCAVARDKTEGEPECGGLIGTAAVTPAVATDTAATADDIKLHLRDDDEPEGNDEAQTHAALLSRPRTTSDKDGGGDNNGSSGPSRGDGEGPGAKAKEQEGVLMAVRIMMYTGESASFFMAVGLSGMGAGVIDTFLFIRLEELGGSHVLCGLARLIMCIAEVPFFYLSGPLIRRVGVRGVIALTQVAYLTRFIYYSVLRKPWWVLPAEVLHGLTFAAMWAATTEYAHGIAPAHLRTTIQGVVSGIHWGLGFGLGAMLGGLLYAGLGASRCFAVSAALPSLSLLLLVLPTAKRWISGTDARDGRPGAKGMPPGSSRRCWGGCCGGGGDDGRSSYELVAK</sequence>
<keyword evidence="4 7" id="KW-1133">Transmembrane helix</keyword>
<feature type="domain" description="Major facilitator superfamily (MFS) profile" evidence="8">
    <location>
        <begin position="291"/>
        <end position="515"/>
    </location>
</feature>
<keyword evidence="3 7" id="KW-0812">Transmembrane</keyword>
<dbReference type="OrthoDB" id="515887at2759"/>
<feature type="transmembrane region" description="Helical" evidence="7">
    <location>
        <begin position="102"/>
        <end position="121"/>
    </location>
</feature>
<evidence type="ECO:0000256" key="6">
    <source>
        <dbReference type="SAM" id="MobiDB-lite"/>
    </source>
</evidence>
<comment type="similarity">
    <text evidence="2">Belongs to the major facilitator superfamily. MFSD6 family.</text>
</comment>
<dbReference type="GO" id="GO:0022857">
    <property type="term" value="F:transmembrane transporter activity"/>
    <property type="evidence" value="ECO:0007669"/>
    <property type="project" value="InterPro"/>
</dbReference>
<dbReference type="Proteomes" id="UP000002630">
    <property type="component" value="Unassembled WGS sequence"/>
</dbReference>
<dbReference type="InterPro" id="IPR036259">
    <property type="entry name" value="MFS_trans_sf"/>
</dbReference>
<evidence type="ECO:0000256" key="5">
    <source>
        <dbReference type="ARBA" id="ARBA00023136"/>
    </source>
</evidence>
<dbReference type="Gene3D" id="1.20.1250.20">
    <property type="entry name" value="MFS general substrate transporter like domains"/>
    <property type="match status" value="1"/>
</dbReference>
<feature type="region of interest" description="Disordered" evidence="6">
    <location>
        <begin position="129"/>
        <end position="195"/>
    </location>
</feature>
<dbReference type="InParanoid" id="D7G3W1"/>
<dbReference type="InterPro" id="IPR051717">
    <property type="entry name" value="MFS_MFSD6"/>
</dbReference>
<dbReference type="PANTHER" id="PTHR16172:SF41">
    <property type="entry name" value="MAJOR FACILITATOR SUPERFAMILY DOMAIN-CONTAINING PROTEIN 6-LIKE"/>
    <property type="match status" value="1"/>
</dbReference>
<dbReference type="SUPFAM" id="SSF103473">
    <property type="entry name" value="MFS general substrate transporter"/>
    <property type="match status" value="1"/>
</dbReference>
<dbReference type="InterPro" id="IPR020846">
    <property type="entry name" value="MFS_dom"/>
</dbReference>
<dbReference type="PROSITE" id="PS50850">
    <property type="entry name" value="MFS"/>
    <property type="match status" value="1"/>
</dbReference>
<evidence type="ECO:0000256" key="4">
    <source>
        <dbReference type="ARBA" id="ARBA00022989"/>
    </source>
</evidence>
<comment type="subcellular location">
    <subcellularLocation>
        <location evidence="1">Membrane</location>
        <topology evidence="1">Multi-pass membrane protein</topology>
    </subcellularLocation>
</comment>
<evidence type="ECO:0000256" key="1">
    <source>
        <dbReference type="ARBA" id="ARBA00004141"/>
    </source>
</evidence>
<dbReference type="eggNOG" id="KOG3762">
    <property type="taxonomic scope" value="Eukaryota"/>
</dbReference>
<evidence type="ECO:0000256" key="2">
    <source>
        <dbReference type="ARBA" id="ARBA00005241"/>
    </source>
</evidence>
<feature type="transmembrane region" description="Helical" evidence="7">
    <location>
        <begin position="294"/>
        <end position="315"/>
    </location>
</feature>
<name>D7G3W1_ECTSI</name>
<feature type="transmembrane region" description="Helical" evidence="7">
    <location>
        <begin position="78"/>
        <end position="96"/>
    </location>
</feature>
<reference evidence="9 10" key="1">
    <citation type="journal article" date="2010" name="Nature">
        <title>The Ectocarpus genome and the independent evolution of multicellularity in brown algae.</title>
        <authorList>
            <person name="Cock J.M."/>
            <person name="Sterck L."/>
            <person name="Rouze P."/>
            <person name="Scornet D."/>
            <person name="Allen A.E."/>
            <person name="Amoutzias G."/>
            <person name="Anthouard V."/>
            <person name="Artiguenave F."/>
            <person name="Aury J.M."/>
            <person name="Badger J.H."/>
            <person name="Beszteri B."/>
            <person name="Billiau K."/>
            <person name="Bonnet E."/>
            <person name="Bothwell J.H."/>
            <person name="Bowler C."/>
            <person name="Boyen C."/>
            <person name="Brownlee C."/>
            <person name="Carrano C.J."/>
            <person name="Charrier B."/>
            <person name="Cho G.Y."/>
            <person name="Coelho S.M."/>
            <person name="Collen J."/>
            <person name="Corre E."/>
            <person name="Da Silva C."/>
            <person name="Delage L."/>
            <person name="Delaroque N."/>
            <person name="Dittami S.M."/>
            <person name="Doulbeau S."/>
            <person name="Elias M."/>
            <person name="Farnham G."/>
            <person name="Gachon C.M."/>
            <person name="Gschloessl B."/>
            <person name="Heesch S."/>
            <person name="Jabbari K."/>
            <person name="Jubin C."/>
            <person name="Kawai H."/>
            <person name="Kimura K."/>
            <person name="Kloareg B."/>
            <person name="Kupper F.C."/>
            <person name="Lang D."/>
            <person name="Le Bail A."/>
            <person name="Leblanc C."/>
            <person name="Lerouge P."/>
            <person name="Lohr M."/>
            <person name="Lopez P.J."/>
            <person name="Martens C."/>
            <person name="Maumus F."/>
            <person name="Michel G."/>
            <person name="Miranda-Saavedra D."/>
            <person name="Morales J."/>
            <person name="Moreau H."/>
            <person name="Motomura T."/>
            <person name="Nagasato C."/>
            <person name="Napoli C.A."/>
            <person name="Nelson D.R."/>
            <person name="Nyvall-Collen P."/>
            <person name="Peters A.F."/>
            <person name="Pommier C."/>
            <person name="Potin P."/>
            <person name="Poulain J."/>
            <person name="Quesneville H."/>
            <person name="Read B."/>
            <person name="Rensing S.A."/>
            <person name="Ritter A."/>
            <person name="Rousvoal S."/>
            <person name="Samanta M."/>
            <person name="Samson G."/>
            <person name="Schroeder D.C."/>
            <person name="Segurens B."/>
            <person name="Strittmatter M."/>
            <person name="Tonon T."/>
            <person name="Tregear J.W."/>
            <person name="Valentin K."/>
            <person name="von Dassow P."/>
            <person name="Yamagishi T."/>
            <person name="Van de Peer Y."/>
            <person name="Wincker P."/>
        </authorList>
    </citation>
    <scope>NUCLEOTIDE SEQUENCE [LARGE SCALE GENOMIC DNA]</scope>
    <source>
        <strain evidence="10">Ec32 / CCAP1310/4</strain>
    </source>
</reference>
<evidence type="ECO:0000259" key="8">
    <source>
        <dbReference type="PROSITE" id="PS50850"/>
    </source>
</evidence>
<proteinExistence type="inferred from homology"/>
<dbReference type="EMBL" id="FN649760">
    <property type="protein sequence ID" value="CBJ33638.1"/>
    <property type="molecule type" value="Genomic_DNA"/>
</dbReference>
<dbReference type="GO" id="GO:0016020">
    <property type="term" value="C:membrane"/>
    <property type="evidence" value="ECO:0007669"/>
    <property type="project" value="UniProtKB-SubCell"/>
</dbReference>
<organism evidence="9 10">
    <name type="scientific">Ectocarpus siliculosus</name>
    <name type="common">Brown alga</name>
    <name type="synonym">Conferva siliculosa</name>
    <dbReference type="NCBI Taxonomy" id="2880"/>
    <lineage>
        <taxon>Eukaryota</taxon>
        <taxon>Sar</taxon>
        <taxon>Stramenopiles</taxon>
        <taxon>Ochrophyta</taxon>
        <taxon>PX clade</taxon>
        <taxon>Phaeophyceae</taxon>
        <taxon>Ectocarpales</taxon>
        <taxon>Ectocarpaceae</taxon>
        <taxon>Ectocarpus</taxon>
    </lineage>
</organism>
<evidence type="ECO:0000313" key="9">
    <source>
        <dbReference type="EMBL" id="CBJ33638.1"/>
    </source>
</evidence>
<feature type="transmembrane region" description="Helical" evidence="7">
    <location>
        <begin position="20"/>
        <end position="38"/>
    </location>
</feature>
<feature type="transmembrane region" description="Helical" evidence="7">
    <location>
        <begin position="321"/>
        <end position="344"/>
    </location>
</feature>
<feature type="region of interest" description="Disordered" evidence="6">
    <location>
        <begin position="222"/>
        <end position="273"/>
    </location>
</feature>
<feature type="compositionally biased region" description="Polar residues" evidence="6">
    <location>
        <begin position="168"/>
        <end position="178"/>
    </location>
</feature>
<dbReference type="InterPro" id="IPR024989">
    <property type="entry name" value="MFS_assoc_dom"/>
</dbReference>
<feature type="region of interest" description="Disordered" evidence="6">
    <location>
        <begin position="50"/>
        <end position="72"/>
    </location>
</feature>
<dbReference type="AlphaFoldDB" id="D7G3W1"/>
<evidence type="ECO:0000313" key="10">
    <source>
        <dbReference type="Proteomes" id="UP000002630"/>
    </source>
</evidence>